<accession>H2XJP8</accession>
<keyword evidence="2" id="KW-1185">Reference proteome</keyword>
<dbReference type="Ensembl" id="ENSCINT00000037042.1">
    <property type="protein sequence ID" value="ENSCINP00000029880.1"/>
    <property type="gene ID" value="ENSCING00000024055.1"/>
</dbReference>
<reference evidence="1" key="3">
    <citation type="submission" date="2025-08" db="UniProtKB">
        <authorList>
            <consortium name="Ensembl"/>
        </authorList>
    </citation>
    <scope>IDENTIFICATION</scope>
</reference>
<evidence type="ECO:0000313" key="2">
    <source>
        <dbReference type="Proteomes" id="UP000008144"/>
    </source>
</evidence>
<dbReference type="InParanoid" id="H2XJP8"/>
<evidence type="ECO:0000313" key="1">
    <source>
        <dbReference type="Ensembl" id="ENSCINP00000029880.1"/>
    </source>
</evidence>
<reference evidence="1" key="2">
    <citation type="journal article" date="2008" name="Genome Biol.">
        <title>Improved genome assembly and evidence-based global gene model set for the chordate Ciona intestinalis: new insight into intron and operon populations.</title>
        <authorList>
            <person name="Satou Y."/>
            <person name="Mineta K."/>
            <person name="Ogasawara M."/>
            <person name="Sasakura Y."/>
            <person name="Shoguchi E."/>
            <person name="Ueno K."/>
            <person name="Yamada L."/>
            <person name="Matsumoto J."/>
            <person name="Wasserscheid J."/>
            <person name="Dewar K."/>
            <person name="Wiley G.B."/>
            <person name="Macmil S.L."/>
            <person name="Roe B.A."/>
            <person name="Zeller R.W."/>
            <person name="Hastings K.E."/>
            <person name="Lemaire P."/>
            <person name="Lindquist E."/>
            <person name="Endo T."/>
            <person name="Hotta K."/>
            <person name="Inaba K."/>
        </authorList>
    </citation>
    <scope>NUCLEOTIDE SEQUENCE [LARGE SCALE GENOMIC DNA]</scope>
    <source>
        <strain evidence="1">wild type</strain>
    </source>
</reference>
<sequence>RVLLAHSCQNHPHNAQTPVILPPPHYPFYSLLSFVLSQHFARQHD</sequence>
<dbReference type="Proteomes" id="UP000008144">
    <property type="component" value="Chromosome 1"/>
</dbReference>
<dbReference type="HOGENOM" id="CLU_3210001_0_0_1"/>
<reference evidence="1" key="4">
    <citation type="submission" date="2025-09" db="UniProtKB">
        <authorList>
            <consortium name="Ensembl"/>
        </authorList>
    </citation>
    <scope>IDENTIFICATION</scope>
</reference>
<proteinExistence type="predicted"/>
<protein>
    <submittedName>
        <fullName evidence="1">Uncharacterized protein</fullName>
    </submittedName>
</protein>
<dbReference type="AlphaFoldDB" id="H2XJP8"/>
<organism evidence="1 2">
    <name type="scientific">Ciona intestinalis</name>
    <name type="common">Transparent sea squirt</name>
    <name type="synonym">Ascidia intestinalis</name>
    <dbReference type="NCBI Taxonomy" id="7719"/>
    <lineage>
        <taxon>Eukaryota</taxon>
        <taxon>Metazoa</taxon>
        <taxon>Chordata</taxon>
        <taxon>Tunicata</taxon>
        <taxon>Ascidiacea</taxon>
        <taxon>Phlebobranchia</taxon>
        <taxon>Cionidae</taxon>
        <taxon>Ciona</taxon>
    </lineage>
</organism>
<name>H2XJP8_CIOIN</name>
<dbReference type="EMBL" id="EAAA01000324">
    <property type="status" value="NOT_ANNOTATED_CDS"/>
    <property type="molecule type" value="Genomic_DNA"/>
</dbReference>
<reference evidence="2" key="1">
    <citation type="journal article" date="2002" name="Science">
        <title>The draft genome of Ciona intestinalis: insights into chordate and vertebrate origins.</title>
        <authorList>
            <person name="Dehal P."/>
            <person name="Satou Y."/>
            <person name="Campbell R.K."/>
            <person name="Chapman J."/>
            <person name="Degnan B."/>
            <person name="De Tomaso A."/>
            <person name="Davidson B."/>
            <person name="Di Gregorio A."/>
            <person name="Gelpke M."/>
            <person name="Goodstein D.M."/>
            <person name="Harafuji N."/>
            <person name="Hastings K.E."/>
            <person name="Ho I."/>
            <person name="Hotta K."/>
            <person name="Huang W."/>
            <person name="Kawashima T."/>
            <person name="Lemaire P."/>
            <person name="Martinez D."/>
            <person name="Meinertzhagen I.A."/>
            <person name="Necula S."/>
            <person name="Nonaka M."/>
            <person name="Putnam N."/>
            <person name="Rash S."/>
            <person name="Saiga H."/>
            <person name="Satake M."/>
            <person name="Terry A."/>
            <person name="Yamada L."/>
            <person name="Wang H.G."/>
            <person name="Awazu S."/>
            <person name="Azumi K."/>
            <person name="Boore J."/>
            <person name="Branno M."/>
            <person name="Chin-Bow S."/>
            <person name="DeSantis R."/>
            <person name="Doyle S."/>
            <person name="Francino P."/>
            <person name="Keys D.N."/>
            <person name="Haga S."/>
            <person name="Hayashi H."/>
            <person name="Hino K."/>
            <person name="Imai K.S."/>
            <person name="Inaba K."/>
            <person name="Kano S."/>
            <person name="Kobayashi K."/>
            <person name="Kobayashi M."/>
            <person name="Lee B.I."/>
            <person name="Makabe K.W."/>
            <person name="Manohar C."/>
            <person name="Matassi G."/>
            <person name="Medina M."/>
            <person name="Mochizuki Y."/>
            <person name="Mount S."/>
            <person name="Morishita T."/>
            <person name="Miura S."/>
            <person name="Nakayama A."/>
            <person name="Nishizaka S."/>
            <person name="Nomoto H."/>
            <person name="Ohta F."/>
            <person name="Oishi K."/>
            <person name="Rigoutsos I."/>
            <person name="Sano M."/>
            <person name="Sasaki A."/>
            <person name="Sasakura Y."/>
            <person name="Shoguchi E."/>
            <person name="Shin-i T."/>
            <person name="Spagnuolo A."/>
            <person name="Stainier D."/>
            <person name="Suzuki M.M."/>
            <person name="Tassy O."/>
            <person name="Takatori N."/>
            <person name="Tokuoka M."/>
            <person name="Yagi K."/>
            <person name="Yoshizaki F."/>
            <person name="Wada S."/>
            <person name="Zhang C."/>
            <person name="Hyatt P.D."/>
            <person name="Larimer F."/>
            <person name="Detter C."/>
            <person name="Doggett N."/>
            <person name="Glavina T."/>
            <person name="Hawkins T."/>
            <person name="Richardson P."/>
            <person name="Lucas S."/>
            <person name="Kohara Y."/>
            <person name="Levine M."/>
            <person name="Satoh N."/>
            <person name="Rokhsar D.S."/>
        </authorList>
    </citation>
    <scope>NUCLEOTIDE SEQUENCE [LARGE SCALE GENOMIC DNA]</scope>
</reference>